<feature type="domain" description="HTH marR-type" evidence="4">
    <location>
        <begin position="10"/>
        <end position="140"/>
    </location>
</feature>
<dbReference type="SUPFAM" id="SSF46785">
    <property type="entry name" value="Winged helix' DNA-binding domain"/>
    <property type="match status" value="1"/>
</dbReference>
<dbReference type="PANTHER" id="PTHR42756">
    <property type="entry name" value="TRANSCRIPTIONAL REGULATOR, MARR"/>
    <property type="match status" value="1"/>
</dbReference>
<dbReference type="Gene3D" id="1.10.10.10">
    <property type="entry name" value="Winged helix-like DNA-binding domain superfamily/Winged helix DNA-binding domain"/>
    <property type="match status" value="1"/>
</dbReference>
<dbReference type="CDD" id="cd00090">
    <property type="entry name" value="HTH_ARSR"/>
    <property type="match status" value="1"/>
</dbReference>
<dbReference type="SMART" id="SM00347">
    <property type="entry name" value="HTH_MARR"/>
    <property type="match status" value="1"/>
</dbReference>
<evidence type="ECO:0000313" key="5">
    <source>
        <dbReference type="EMBL" id="PWG01073.1"/>
    </source>
</evidence>
<evidence type="ECO:0000259" key="4">
    <source>
        <dbReference type="PROSITE" id="PS50995"/>
    </source>
</evidence>
<dbReference type="PROSITE" id="PS50995">
    <property type="entry name" value="HTH_MARR_2"/>
    <property type="match status" value="1"/>
</dbReference>
<dbReference type="AlphaFoldDB" id="A0A2V1N2C3"/>
<comment type="caution">
    <text evidence="5">The sequence shown here is derived from an EMBL/GenBank/DDBJ whole genome shotgun (WGS) entry which is preliminary data.</text>
</comment>
<keyword evidence="1" id="KW-0805">Transcription regulation</keyword>
<protein>
    <submittedName>
        <fullName evidence="5">MarR family transcriptional regulator</fullName>
    </submittedName>
</protein>
<accession>A0A2V1N2C3</accession>
<dbReference type="OrthoDB" id="9806864at2"/>
<dbReference type="InterPro" id="IPR036390">
    <property type="entry name" value="WH_DNA-bd_sf"/>
</dbReference>
<dbReference type="EMBL" id="QCXQ01000001">
    <property type="protein sequence ID" value="PWG01073.1"/>
    <property type="molecule type" value="Genomic_DNA"/>
</dbReference>
<gene>
    <name evidence="5" type="ORF">DCM90_02555</name>
</gene>
<dbReference type="PANTHER" id="PTHR42756:SF1">
    <property type="entry name" value="TRANSCRIPTIONAL REPRESSOR OF EMRAB OPERON"/>
    <property type="match status" value="1"/>
</dbReference>
<evidence type="ECO:0000256" key="1">
    <source>
        <dbReference type="ARBA" id="ARBA00023015"/>
    </source>
</evidence>
<dbReference type="GO" id="GO:0003677">
    <property type="term" value="F:DNA binding"/>
    <property type="evidence" value="ECO:0007669"/>
    <property type="project" value="UniProtKB-KW"/>
</dbReference>
<evidence type="ECO:0000256" key="3">
    <source>
        <dbReference type="ARBA" id="ARBA00023163"/>
    </source>
</evidence>
<dbReference type="InterPro" id="IPR011991">
    <property type="entry name" value="ArsR-like_HTH"/>
</dbReference>
<evidence type="ECO:0000256" key="2">
    <source>
        <dbReference type="ARBA" id="ARBA00023125"/>
    </source>
</evidence>
<dbReference type="Pfam" id="PF01047">
    <property type="entry name" value="MarR"/>
    <property type="match status" value="1"/>
</dbReference>
<evidence type="ECO:0000313" key="6">
    <source>
        <dbReference type="Proteomes" id="UP000245080"/>
    </source>
</evidence>
<dbReference type="Proteomes" id="UP000245080">
    <property type="component" value="Unassembled WGS sequence"/>
</dbReference>
<keyword evidence="2" id="KW-0238">DNA-binding</keyword>
<dbReference type="PRINTS" id="PR00598">
    <property type="entry name" value="HTHMARR"/>
</dbReference>
<dbReference type="GO" id="GO:0003700">
    <property type="term" value="F:DNA-binding transcription factor activity"/>
    <property type="evidence" value="ECO:0007669"/>
    <property type="project" value="InterPro"/>
</dbReference>
<keyword evidence="6" id="KW-1185">Reference proteome</keyword>
<dbReference type="InterPro" id="IPR000835">
    <property type="entry name" value="HTH_MarR-typ"/>
</dbReference>
<sequence length="156" mass="17787">MTQLNQITLDSQLCFALYTANKKYNHFYQEALAPFNLTYSQYIALLSLYEQAPMTVKELGNHLNLDSGTLTPLLKRLEKQGWVTRTRSTEDERQMIIDLTKMAQQNQADLYNRVTSCQKLLGLTTDQYQALVVAVDKISDQLDLVDADHLIATVPD</sequence>
<organism evidence="5 6">
    <name type="scientific">Levilactobacillus bambusae</name>
    <dbReference type="NCBI Taxonomy" id="2024736"/>
    <lineage>
        <taxon>Bacteria</taxon>
        <taxon>Bacillati</taxon>
        <taxon>Bacillota</taxon>
        <taxon>Bacilli</taxon>
        <taxon>Lactobacillales</taxon>
        <taxon>Lactobacillaceae</taxon>
        <taxon>Levilactobacillus</taxon>
    </lineage>
</organism>
<proteinExistence type="predicted"/>
<keyword evidence="3" id="KW-0804">Transcription</keyword>
<name>A0A2V1N2C3_9LACO</name>
<reference evidence="5 6" key="1">
    <citation type="journal article" date="2018" name="Int. J. Syst. Evol. Microbiol.">
        <title>Lactobacillus bambusae sp. nov., isolated from a traditional fermented Ma-bamboo shoots of Taiwan.</title>
        <authorList>
            <person name="Wang L.-T."/>
        </authorList>
    </citation>
    <scope>NUCLEOTIDE SEQUENCE [LARGE SCALE GENOMIC DNA]</scope>
    <source>
        <strain evidence="5 6">BS-W1</strain>
    </source>
</reference>
<dbReference type="InterPro" id="IPR036388">
    <property type="entry name" value="WH-like_DNA-bd_sf"/>
</dbReference>
<dbReference type="RefSeq" id="WP_109249786.1">
    <property type="nucleotide sequence ID" value="NZ_QCXQ01000001.1"/>
</dbReference>